<dbReference type="Proteomes" id="UP000245884">
    <property type="component" value="Unassembled WGS sequence"/>
</dbReference>
<dbReference type="EMBL" id="KZ819675">
    <property type="protein sequence ID" value="PWN25596.1"/>
    <property type="molecule type" value="Genomic_DNA"/>
</dbReference>
<organism evidence="1 2">
    <name type="scientific">Jaminaea rosea</name>
    <dbReference type="NCBI Taxonomy" id="1569628"/>
    <lineage>
        <taxon>Eukaryota</taxon>
        <taxon>Fungi</taxon>
        <taxon>Dikarya</taxon>
        <taxon>Basidiomycota</taxon>
        <taxon>Ustilaginomycotina</taxon>
        <taxon>Exobasidiomycetes</taxon>
        <taxon>Microstromatales</taxon>
        <taxon>Microstromatales incertae sedis</taxon>
        <taxon>Jaminaea</taxon>
    </lineage>
</organism>
<reference evidence="1 2" key="1">
    <citation type="journal article" date="2018" name="Mol. Biol. Evol.">
        <title>Broad Genomic Sampling Reveals a Smut Pathogenic Ancestry of the Fungal Clade Ustilaginomycotina.</title>
        <authorList>
            <person name="Kijpornyongpan T."/>
            <person name="Mondo S.J."/>
            <person name="Barry K."/>
            <person name="Sandor L."/>
            <person name="Lee J."/>
            <person name="Lipzen A."/>
            <person name="Pangilinan J."/>
            <person name="LaButti K."/>
            <person name="Hainaut M."/>
            <person name="Henrissat B."/>
            <person name="Grigoriev I.V."/>
            <person name="Spatafora J.W."/>
            <person name="Aime M.C."/>
        </authorList>
    </citation>
    <scope>NUCLEOTIDE SEQUENCE [LARGE SCALE GENOMIC DNA]</scope>
    <source>
        <strain evidence="1 2">MCA 5214</strain>
    </source>
</reference>
<keyword evidence="2" id="KW-1185">Reference proteome</keyword>
<dbReference type="GeneID" id="37031605"/>
<dbReference type="RefSeq" id="XP_025360208.1">
    <property type="nucleotide sequence ID" value="XM_025509782.1"/>
</dbReference>
<name>A0A316UK00_9BASI</name>
<accession>A0A316UK00</accession>
<protein>
    <submittedName>
        <fullName evidence="1">Uncharacterized protein</fullName>
    </submittedName>
</protein>
<sequence length="228" mass="25296">MSSSQLLLPHHRSCSYSIIEDDLHNQRYCYARLEHYCQASHVLPLFASRQLARLGPFALRLGSCVTKQSLARKAWAAPCGQPARASKDSACGSDNPLVSSIHTRSPFSPSWTSEWRRTAKVGEENGRLRRLCHSQTSYSMRGWTPVVITGVLVMRTPTLGRCIDDTSSNDSLLRSCQECANMSIIDDERCCWPQLASVTGSPPRTACLVRRASPPAPRPGMWMCAEAE</sequence>
<evidence type="ECO:0000313" key="2">
    <source>
        <dbReference type="Proteomes" id="UP000245884"/>
    </source>
</evidence>
<gene>
    <name evidence="1" type="ORF">BDZ90DRAFT_69114</name>
</gene>
<evidence type="ECO:0000313" key="1">
    <source>
        <dbReference type="EMBL" id="PWN25596.1"/>
    </source>
</evidence>
<proteinExistence type="predicted"/>
<dbReference type="AlphaFoldDB" id="A0A316UK00"/>